<dbReference type="Gene3D" id="1.20.1300.10">
    <property type="entry name" value="Fumarate reductase/succinate dehydrogenase, transmembrane subunit"/>
    <property type="match status" value="1"/>
</dbReference>
<reference evidence="6 7" key="1">
    <citation type="submission" date="2020-05" db="EMBL/GenBank/DDBJ databases">
        <title>Complete closed genome sequence of Defluviicoccus vanus.</title>
        <authorList>
            <person name="Bessarab I."/>
            <person name="Arumugam K."/>
            <person name="Maszenan A.M."/>
            <person name="Seviour R.J."/>
            <person name="Williams R.B."/>
        </authorList>
    </citation>
    <scope>NUCLEOTIDE SEQUENCE [LARGE SCALE GENOMIC DNA]</scope>
    <source>
        <strain evidence="6 7">Ben 114</strain>
    </source>
</reference>
<dbReference type="EMBL" id="CP053923">
    <property type="protein sequence ID" value="QNT69703.1"/>
    <property type="molecule type" value="Genomic_DNA"/>
</dbReference>
<evidence type="ECO:0000256" key="3">
    <source>
        <dbReference type="ARBA" id="ARBA00022989"/>
    </source>
</evidence>
<keyword evidence="7" id="KW-1185">Reference proteome</keyword>
<dbReference type="RefSeq" id="WP_190260219.1">
    <property type="nucleotide sequence ID" value="NZ_CP053923.1"/>
</dbReference>
<evidence type="ECO:0000256" key="2">
    <source>
        <dbReference type="ARBA" id="ARBA00022692"/>
    </source>
</evidence>
<dbReference type="KEGG" id="dvn:HQ394_10675"/>
<dbReference type="Proteomes" id="UP000516369">
    <property type="component" value="Chromosome"/>
</dbReference>
<dbReference type="GO" id="GO:0006106">
    <property type="term" value="P:fumarate metabolic process"/>
    <property type="evidence" value="ECO:0007669"/>
    <property type="project" value="InterPro"/>
</dbReference>
<dbReference type="InterPro" id="IPR003418">
    <property type="entry name" value="Fumarate_red_D"/>
</dbReference>
<evidence type="ECO:0000256" key="5">
    <source>
        <dbReference type="SAM" id="Phobius"/>
    </source>
</evidence>
<dbReference type="Pfam" id="PF02313">
    <property type="entry name" value="Fumarate_red_D"/>
    <property type="match status" value="1"/>
</dbReference>
<dbReference type="SUPFAM" id="SSF81343">
    <property type="entry name" value="Fumarate reductase respiratory complex transmembrane subunits"/>
    <property type="match status" value="1"/>
</dbReference>
<dbReference type="AlphaFoldDB" id="A0A7H1N1W7"/>
<evidence type="ECO:0000256" key="4">
    <source>
        <dbReference type="ARBA" id="ARBA00023136"/>
    </source>
</evidence>
<keyword evidence="1" id="KW-1003">Cell membrane</keyword>
<keyword evidence="4 5" id="KW-0472">Membrane</keyword>
<keyword evidence="2 5" id="KW-0812">Transmembrane</keyword>
<evidence type="ECO:0000256" key="1">
    <source>
        <dbReference type="ARBA" id="ARBA00022475"/>
    </source>
</evidence>
<sequence>MSAVSKPSPKAIFWFLFAAGGTVCAFVLPAMIFITGIGPAIGLFDQSGLSYPSIYGFFSLWIPKLALFGIIFLALWHAAHRLRVCAHDFGIRADSIVALTLYGLATIGTLATIIALLRIG</sequence>
<accession>A0A7H1N1W7</accession>
<feature type="transmembrane region" description="Helical" evidence="5">
    <location>
        <begin position="12"/>
        <end position="34"/>
    </location>
</feature>
<evidence type="ECO:0000313" key="6">
    <source>
        <dbReference type="EMBL" id="QNT69703.1"/>
    </source>
</evidence>
<dbReference type="InterPro" id="IPR034804">
    <property type="entry name" value="SQR/QFR_C/D"/>
</dbReference>
<protein>
    <submittedName>
        <fullName evidence="6">Fumarate reductase subunit D</fullName>
    </submittedName>
</protein>
<feature type="transmembrane region" description="Helical" evidence="5">
    <location>
        <begin position="96"/>
        <end position="117"/>
    </location>
</feature>
<organism evidence="6 7">
    <name type="scientific">Defluviicoccus vanus</name>
    <dbReference type="NCBI Taxonomy" id="111831"/>
    <lineage>
        <taxon>Bacteria</taxon>
        <taxon>Pseudomonadati</taxon>
        <taxon>Pseudomonadota</taxon>
        <taxon>Alphaproteobacteria</taxon>
        <taxon>Rhodospirillales</taxon>
        <taxon>Rhodospirillaceae</taxon>
        <taxon>Defluviicoccus</taxon>
    </lineage>
</organism>
<feature type="transmembrane region" description="Helical" evidence="5">
    <location>
        <begin position="54"/>
        <end position="76"/>
    </location>
</feature>
<evidence type="ECO:0000313" key="7">
    <source>
        <dbReference type="Proteomes" id="UP000516369"/>
    </source>
</evidence>
<name>A0A7H1N1W7_9PROT</name>
<dbReference type="NCBIfam" id="NF003977">
    <property type="entry name" value="PRK05470.1-1"/>
    <property type="match status" value="1"/>
</dbReference>
<proteinExistence type="predicted"/>
<gene>
    <name evidence="6" type="ORF">HQ394_10675</name>
</gene>
<keyword evidence="3 5" id="KW-1133">Transmembrane helix</keyword>
<dbReference type="GO" id="GO:0016020">
    <property type="term" value="C:membrane"/>
    <property type="evidence" value="ECO:0007669"/>
    <property type="project" value="InterPro"/>
</dbReference>